<dbReference type="OMA" id="VKMRCMG"/>
<dbReference type="EMBL" id="MKGL01000159">
    <property type="protein sequence ID" value="RNF04576.1"/>
    <property type="molecule type" value="Genomic_DNA"/>
</dbReference>
<keyword evidence="3" id="KW-1185">Reference proteome</keyword>
<feature type="compositionally biased region" description="Low complexity" evidence="1">
    <location>
        <begin position="58"/>
        <end position="73"/>
    </location>
</feature>
<dbReference type="Proteomes" id="UP000283634">
    <property type="component" value="Unassembled WGS sequence"/>
</dbReference>
<protein>
    <submittedName>
        <fullName evidence="2">Uncharacterized protein</fullName>
    </submittedName>
</protein>
<evidence type="ECO:0000313" key="2">
    <source>
        <dbReference type="EMBL" id="RNF04576.1"/>
    </source>
</evidence>
<sequence length="290" mass="31910">MFLARRGVLRGRVVQHLLLSAGRGPSTSGVAAGAGGALTVAHHVRGAVVVQRRLQSTSSDDGASDALAAKGGSTSSLSEPHSAADAAAPAVSRQEALENLLEEIQVVLSRPVPIGALFRALSPTSRRTLAKNGEPLEQLLLRYPQHFTVYQQGSARNRTIHCSPPHLVPEHARRVMLEEPPVVAAVPAASALSRTSRDINERILQQDPIAERQQKINMVLQYIPNEWSPFTELGIPEEVRVKCMGKPNVKAFHYFEKYPQYFEVRQQGVSDHTFYVRRSLALQRRTEKPL</sequence>
<feature type="region of interest" description="Disordered" evidence="1">
    <location>
        <begin position="53"/>
        <end position="90"/>
    </location>
</feature>
<dbReference type="GeneID" id="40329016"/>
<dbReference type="RefSeq" id="XP_029238179.1">
    <property type="nucleotide sequence ID" value="XM_029381978.1"/>
</dbReference>
<name>A0A422NGK2_TRYRA</name>
<reference evidence="2 3" key="1">
    <citation type="journal article" date="2018" name="BMC Genomics">
        <title>Genomic comparison of Trypanosoma conorhini and Trypanosoma rangeli to Trypanosoma cruzi strains of high and low virulence.</title>
        <authorList>
            <person name="Bradwell K.R."/>
            <person name="Koparde V.N."/>
            <person name="Matveyev A.V."/>
            <person name="Serrano M.G."/>
            <person name="Alves J.M."/>
            <person name="Parikh H."/>
            <person name="Huang B."/>
            <person name="Lee V."/>
            <person name="Espinosa-Alvarez O."/>
            <person name="Ortiz P.A."/>
            <person name="Costa-Martins A.G."/>
            <person name="Teixeira M.M."/>
            <person name="Buck G.A."/>
        </authorList>
    </citation>
    <scope>NUCLEOTIDE SEQUENCE [LARGE SCALE GENOMIC DNA]</scope>
    <source>
        <strain evidence="2 3">AM80</strain>
    </source>
</reference>
<comment type="caution">
    <text evidence="2">The sequence shown here is derived from an EMBL/GenBank/DDBJ whole genome shotgun (WGS) entry which is preliminary data.</text>
</comment>
<gene>
    <name evidence="2" type="ORF">TraAM80_05083</name>
</gene>
<dbReference type="AlphaFoldDB" id="A0A422NGK2"/>
<organism evidence="2 3">
    <name type="scientific">Trypanosoma rangeli</name>
    <dbReference type="NCBI Taxonomy" id="5698"/>
    <lineage>
        <taxon>Eukaryota</taxon>
        <taxon>Discoba</taxon>
        <taxon>Euglenozoa</taxon>
        <taxon>Kinetoplastea</taxon>
        <taxon>Metakinetoplastina</taxon>
        <taxon>Trypanosomatida</taxon>
        <taxon>Trypanosomatidae</taxon>
        <taxon>Trypanosoma</taxon>
        <taxon>Herpetosoma</taxon>
    </lineage>
</organism>
<dbReference type="VEuPathDB" id="TriTrypDB:TRSC58_00941"/>
<dbReference type="OrthoDB" id="263068at2759"/>
<evidence type="ECO:0000256" key="1">
    <source>
        <dbReference type="SAM" id="MobiDB-lite"/>
    </source>
</evidence>
<proteinExistence type="predicted"/>
<accession>A0A422NGK2</accession>
<evidence type="ECO:0000313" key="3">
    <source>
        <dbReference type="Proteomes" id="UP000283634"/>
    </source>
</evidence>